<keyword evidence="2" id="KW-1185">Reference proteome</keyword>
<dbReference type="EMBL" id="FUZV01000002">
    <property type="protein sequence ID" value="SKC76042.1"/>
    <property type="molecule type" value="Genomic_DNA"/>
</dbReference>
<name>A0A1T5LJ90_9GAMM</name>
<gene>
    <name evidence="1" type="ORF">SAMN06296058_2610</name>
</gene>
<dbReference type="RefSeq" id="WP_079724946.1">
    <property type="nucleotide sequence ID" value="NZ_BMCL01000001.1"/>
</dbReference>
<evidence type="ECO:0000313" key="2">
    <source>
        <dbReference type="Proteomes" id="UP000190341"/>
    </source>
</evidence>
<accession>A0A1T5LJ90</accession>
<sequence length="158" mass="17742">MNQNDESLRWKLRGLRQDQPPARDLWPDISARIAQLPPRQEEAPLQRLSGVRRFAPWAMAASLVLTVGLAWQATRVAPQDPVIPREAASLTRDYQGALAQMQGAEAHPEFGVALQELDRSAAQIRAAIDHDPNAMFLLEQLRRTYAKRLALTQRAVMS</sequence>
<dbReference type="AlphaFoldDB" id="A0A1T5LJ90"/>
<proteinExistence type="predicted"/>
<protein>
    <submittedName>
        <fullName evidence="1">Uncharacterized protein</fullName>
    </submittedName>
</protein>
<reference evidence="1 2" key="1">
    <citation type="submission" date="2017-02" db="EMBL/GenBank/DDBJ databases">
        <authorList>
            <person name="Peterson S.W."/>
        </authorList>
    </citation>
    <scope>NUCLEOTIDE SEQUENCE [LARGE SCALE GENOMIC DNA]</scope>
    <source>
        <strain evidence="1 2">P15</strain>
    </source>
</reference>
<dbReference type="OrthoDB" id="5999392at2"/>
<dbReference type="Proteomes" id="UP000190341">
    <property type="component" value="Unassembled WGS sequence"/>
</dbReference>
<organism evidence="1 2">
    <name type="scientific">Pseudoxanthomonas indica</name>
    <dbReference type="NCBI Taxonomy" id="428993"/>
    <lineage>
        <taxon>Bacteria</taxon>
        <taxon>Pseudomonadati</taxon>
        <taxon>Pseudomonadota</taxon>
        <taxon>Gammaproteobacteria</taxon>
        <taxon>Lysobacterales</taxon>
        <taxon>Lysobacteraceae</taxon>
        <taxon>Pseudoxanthomonas</taxon>
    </lineage>
</organism>
<dbReference type="STRING" id="428993.SAMN06296058_2610"/>
<evidence type="ECO:0000313" key="1">
    <source>
        <dbReference type="EMBL" id="SKC76042.1"/>
    </source>
</evidence>